<proteinExistence type="predicted"/>
<dbReference type="EMBL" id="NBCO01000025">
    <property type="protein sequence ID" value="ORC86913.1"/>
    <property type="molecule type" value="Genomic_DNA"/>
</dbReference>
<dbReference type="AlphaFoldDB" id="A0A1X0NQZ9"/>
<dbReference type="OrthoDB" id="248705at2759"/>
<dbReference type="GeneID" id="39987580"/>
<reference evidence="1 2" key="1">
    <citation type="submission" date="2017-03" db="EMBL/GenBank/DDBJ databases">
        <title>An alternative strategy for trypanosome survival in the mammalian bloodstream revealed through genome and transcriptome analysis of the ubiquitous bovine parasite Trypanosoma (Megatrypanum) theileri.</title>
        <authorList>
            <person name="Kelly S."/>
            <person name="Ivens A."/>
            <person name="Mott A."/>
            <person name="O'Neill E."/>
            <person name="Emms D."/>
            <person name="Macleod O."/>
            <person name="Voorheis P."/>
            <person name="Matthews J."/>
            <person name="Matthews K."/>
            <person name="Carrington M."/>
        </authorList>
    </citation>
    <scope>NUCLEOTIDE SEQUENCE [LARGE SCALE GENOMIC DNA]</scope>
    <source>
        <strain evidence="1">Edinburgh</strain>
    </source>
</reference>
<protein>
    <submittedName>
        <fullName evidence="1">Uncharacterized protein</fullName>
    </submittedName>
</protein>
<sequence>MSDVSAVKNRETPDEWLHAANSIAALQTVKTRMMTPYTQTQQQEEEKEEQEKEEKLLGIEVDVRVLPNSLIPILRHDPISVDMDSVVKLTEWLETLAGIVSTQERRIGVVKFDFKDPAAAELSYQLFSKSLEWYKTLRKCFSFWWNADVVMAVTPPTSSNSNNNNSNNSEVSFLSLPSVKLHHMIYTIVDQFGFGLSFGWVLPDGFHMYDVRDIHNMRVFLQSLAAREEKWHSRPSCITFAVRYSAVFGEEHHSNNNNNNNNNNSEKYTFLWQAMDELLQEASCLFTVDNNIPPCFLTFWRGRNESITDEEIAIAKARFPTCTIDVD</sequence>
<organism evidence="1 2">
    <name type="scientific">Trypanosoma theileri</name>
    <dbReference type="NCBI Taxonomy" id="67003"/>
    <lineage>
        <taxon>Eukaryota</taxon>
        <taxon>Discoba</taxon>
        <taxon>Euglenozoa</taxon>
        <taxon>Kinetoplastea</taxon>
        <taxon>Metakinetoplastina</taxon>
        <taxon>Trypanosomatida</taxon>
        <taxon>Trypanosomatidae</taxon>
        <taxon>Trypanosoma</taxon>
    </lineage>
</organism>
<gene>
    <name evidence="1" type="ORF">TM35_000252090</name>
</gene>
<keyword evidence="2" id="KW-1185">Reference proteome</keyword>
<accession>A0A1X0NQZ9</accession>
<evidence type="ECO:0000313" key="1">
    <source>
        <dbReference type="EMBL" id="ORC86913.1"/>
    </source>
</evidence>
<comment type="caution">
    <text evidence="1">The sequence shown here is derived from an EMBL/GenBank/DDBJ whole genome shotgun (WGS) entry which is preliminary data.</text>
</comment>
<dbReference type="RefSeq" id="XP_028880979.1">
    <property type="nucleotide sequence ID" value="XM_029027800.1"/>
</dbReference>
<name>A0A1X0NQZ9_9TRYP</name>
<evidence type="ECO:0000313" key="2">
    <source>
        <dbReference type="Proteomes" id="UP000192257"/>
    </source>
</evidence>
<dbReference type="VEuPathDB" id="TriTrypDB:TM35_000252090"/>
<dbReference type="Proteomes" id="UP000192257">
    <property type="component" value="Unassembled WGS sequence"/>
</dbReference>